<sequence>MIRAISSRMTLGSEERFSSHVNRRRAAARRTQKIWFVIVCLVLVWGTSVIHQIKSVSYMTPLISNKGQVTLIGLINNNPRVVFLDVDPWKRDGHNSSAFQCCDETISESTSGKKSKKEPPFKPSMSSPMQVWQTGLYPTCNSIHEIDLQNQKKGSQNTYEEGVAAYRNDSLYILGSGFFRHTWKLKYGASSETAVIKTLRMRKDIDYTHGIYEIHRREAVAMDRLTKSPYIVDIFGACGPTAINEFAVSAEGFANVMDFVNKISNLERVDGVDVALLKLNIAVKITLGLQHIHEIDGMNNATMVYNDMKPENVAMTSGYIPKLNDLNGVQFLQWDNANNQRATFGGRNCSGPYSCVFDRSPEEMTVNSLLDGMVVYLRTSLIYFTIMLSILFRFLILFLSYTIILYTN</sequence>
<evidence type="ECO:0000313" key="4">
    <source>
        <dbReference type="EMBL" id="CAE0474770.1"/>
    </source>
</evidence>
<dbReference type="InterPro" id="IPR000719">
    <property type="entry name" value="Prot_kinase_dom"/>
</dbReference>
<feature type="transmembrane region" description="Helical" evidence="2">
    <location>
        <begin position="34"/>
        <end position="53"/>
    </location>
</feature>
<accession>A0A7S3QEF0</accession>
<proteinExistence type="predicted"/>
<evidence type="ECO:0000256" key="1">
    <source>
        <dbReference type="SAM" id="MobiDB-lite"/>
    </source>
</evidence>
<protein>
    <recommendedName>
        <fullName evidence="3">Protein kinase domain-containing protein</fullName>
    </recommendedName>
</protein>
<evidence type="ECO:0000256" key="2">
    <source>
        <dbReference type="SAM" id="Phobius"/>
    </source>
</evidence>
<keyword evidence="2" id="KW-0472">Membrane</keyword>
<evidence type="ECO:0000259" key="3">
    <source>
        <dbReference type="PROSITE" id="PS50011"/>
    </source>
</evidence>
<dbReference type="GO" id="GO:0005524">
    <property type="term" value="F:ATP binding"/>
    <property type="evidence" value="ECO:0007669"/>
    <property type="project" value="InterPro"/>
</dbReference>
<keyword evidence="2" id="KW-0812">Transmembrane</keyword>
<feature type="domain" description="Protein kinase" evidence="3">
    <location>
        <begin position="168"/>
        <end position="408"/>
    </location>
</feature>
<reference evidence="4" key="1">
    <citation type="submission" date="2021-01" db="EMBL/GenBank/DDBJ databases">
        <authorList>
            <person name="Corre E."/>
            <person name="Pelletier E."/>
            <person name="Niang G."/>
            <person name="Scheremetjew M."/>
            <person name="Finn R."/>
            <person name="Kale V."/>
            <person name="Holt S."/>
            <person name="Cochrane G."/>
            <person name="Meng A."/>
            <person name="Brown T."/>
            <person name="Cohen L."/>
        </authorList>
    </citation>
    <scope>NUCLEOTIDE SEQUENCE</scope>
    <source>
        <strain evidence="4">MM31A-1</strain>
    </source>
</reference>
<dbReference type="SUPFAM" id="SSF56112">
    <property type="entry name" value="Protein kinase-like (PK-like)"/>
    <property type="match status" value="1"/>
</dbReference>
<dbReference type="AlphaFoldDB" id="A0A7S3QEF0"/>
<dbReference type="EMBL" id="HBIO01025586">
    <property type="protein sequence ID" value="CAE0474770.1"/>
    <property type="molecule type" value="Transcribed_RNA"/>
</dbReference>
<gene>
    <name evidence="4" type="ORF">CDEB00056_LOCUS19623</name>
</gene>
<feature type="region of interest" description="Disordered" evidence="1">
    <location>
        <begin position="109"/>
        <end position="128"/>
    </location>
</feature>
<dbReference type="GO" id="GO:0004672">
    <property type="term" value="F:protein kinase activity"/>
    <property type="evidence" value="ECO:0007669"/>
    <property type="project" value="InterPro"/>
</dbReference>
<dbReference type="PROSITE" id="PS50011">
    <property type="entry name" value="PROTEIN_KINASE_DOM"/>
    <property type="match status" value="1"/>
</dbReference>
<name>A0A7S3QEF0_9STRA</name>
<feature type="transmembrane region" description="Helical" evidence="2">
    <location>
        <begin position="381"/>
        <end position="406"/>
    </location>
</feature>
<dbReference type="InterPro" id="IPR011009">
    <property type="entry name" value="Kinase-like_dom_sf"/>
</dbReference>
<dbReference type="Gene3D" id="1.10.510.10">
    <property type="entry name" value="Transferase(Phosphotransferase) domain 1"/>
    <property type="match status" value="1"/>
</dbReference>
<organism evidence="4">
    <name type="scientific">Chaetoceros debilis</name>
    <dbReference type="NCBI Taxonomy" id="122233"/>
    <lineage>
        <taxon>Eukaryota</taxon>
        <taxon>Sar</taxon>
        <taxon>Stramenopiles</taxon>
        <taxon>Ochrophyta</taxon>
        <taxon>Bacillariophyta</taxon>
        <taxon>Coscinodiscophyceae</taxon>
        <taxon>Chaetocerotophycidae</taxon>
        <taxon>Chaetocerotales</taxon>
        <taxon>Chaetocerotaceae</taxon>
        <taxon>Chaetoceros</taxon>
    </lineage>
</organism>
<keyword evidence="2" id="KW-1133">Transmembrane helix</keyword>